<protein>
    <recommendedName>
        <fullName evidence="2">Flavinylation-associated cytochrome domain-containing protein</fullName>
    </recommendedName>
</protein>
<dbReference type="RefSeq" id="WP_069731819.1">
    <property type="nucleotide sequence ID" value="NZ_CP019914.1"/>
</dbReference>
<dbReference type="KEGG" id="bhp:BHAMNSH16_13500"/>
<evidence type="ECO:0000313" key="4">
    <source>
        <dbReference type="Proteomes" id="UP000264880"/>
    </source>
</evidence>
<feature type="transmembrane region" description="Helical" evidence="1">
    <location>
        <begin position="190"/>
        <end position="213"/>
    </location>
</feature>
<keyword evidence="1" id="KW-1133">Transmembrane helix</keyword>
<gene>
    <name evidence="3" type="ORF">BHAMNSH16_13500</name>
</gene>
<name>A0AAC9XL89_9SPIR</name>
<dbReference type="EMBL" id="CP019914">
    <property type="protein sequence ID" value="ASJ22602.1"/>
    <property type="molecule type" value="Genomic_DNA"/>
</dbReference>
<keyword evidence="1" id="KW-0472">Membrane</keyword>
<feature type="transmembrane region" description="Helical" evidence="1">
    <location>
        <begin position="7"/>
        <end position="25"/>
    </location>
</feature>
<feature type="transmembrane region" description="Helical" evidence="1">
    <location>
        <begin position="31"/>
        <end position="50"/>
    </location>
</feature>
<feature type="domain" description="Flavinylation-associated cytochrome" evidence="2">
    <location>
        <begin position="74"/>
        <end position="130"/>
    </location>
</feature>
<reference evidence="3 4" key="1">
    <citation type="submission" date="2017-02" db="EMBL/GenBank/DDBJ databases">
        <title>Complete genome sequence of Brachyspira hampsonii genomovar I strain NSH-16 (ATCC BAA-2463).</title>
        <authorList>
            <person name="Mirajkar N.S."/>
            <person name="Gebhart C.J."/>
        </authorList>
    </citation>
    <scope>NUCLEOTIDE SEQUENCE [LARGE SCALE GENOMIC DNA]</scope>
    <source>
        <strain evidence="3 4">NSH-16</strain>
    </source>
</reference>
<dbReference type="AlphaFoldDB" id="A0AAC9XL89"/>
<dbReference type="Pfam" id="PF14358">
    <property type="entry name" value="DUF4405"/>
    <property type="match status" value="1"/>
</dbReference>
<feature type="transmembrane region" description="Helical" evidence="1">
    <location>
        <begin position="111"/>
        <end position="129"/>
    </location>
</feature>
<evidence type="ECO:0000259" key="2">
    <source>
        <dbReference type="Pfam" id="PF14358"/>
    </source>
</evidence>
<accession>A0AAC9XL89</accession>
<evidence type="ECO:0000313" key="3">
    <source>
        <dbReference type="EMBL" id="ASJ22602.1"/>
    </source>
</evidence>
<proteinExistence type="predicted"/>
<organism evidence="3 4">
    <name type="scientific">Brachyspira hampsonii</name>
    <dbReference type="NCBI Taxonomy" id="1287055"/>
    <lineage>
        <taxon>Bacteria</taxon>
        <taxon>Pseudomonadati</taxon>
        <taxon>Spirochaetota</taxon>
        <taxon>Spirochaetia</taxon>
        <taxon>Brachyspirales</taxon>
        <taxon>Brachyspiraceae</taxon>
        <taxon>Brachyspira</taxon>
    </lineage>
</organism>
<feature type="transmembrane region" description="Helical" evidence="1">
    <location>
        <begin position="149"/>
        <end position="178"/>
    </location>
</feature>
<keyword evidence="4" id="KW-1185">Reference proteome</keyword>
<dbReference type="Proteomes" id="UP000264880">
    <property type="component" value="Chromosome"/>
</dbReference>
<feature type="transmembrane region" description="Helical" evidence="1">
    <location>
        <begin position="70"/>
        <end position="91"/>
    </location>
</feature>
<dbReference type="InterPro" id="IPR025517">
    <property type="entry name" value="DUF4405"/>
</dbReference>
<sequence length="223" mass="26276">MKLKKIIKIIIDILMYIIFIYLMSYRPGRGLFLHGIFGFTLFILFILHHLLNIKWYGSITKGKYGFIKKLFITINFLLFFDMIVMAVSSIMMSGDIFAFSPFIANQFARNLHVVSTSSGFVLMIFHLGLHTNNIFRSIYIKVKDTYLKYIYIVLFLIVLFLGVYSFITSGIINSIFLIPKENHSFYDLYFYFQYIMMTIGASQIVHLIFIVSYKMNKKLNKHY</sequence>
<keyword evidence="1" id="KW-0812">Transmembrane</keyword>
<evidence type="ECO:0000256" key="1">
    <source>
        <dbReference type="SAM" id="Phobius"/>
    </source>
</evidence>